<organism evidence="4 5">
    <name type="scientific">Paenirhodobacter populi</name>
    <dbReference type="NCBI Taxonomy" id="2306993"/>
    <lineage>
        <taxon>Bacteria</taxon>
        <taxon>Pseudomonadati</taxon>
        <taxon>Pseudomonadota</taxon>
        <taxon>Alphaproteobacteria</taxon>
        <taxon>Rhodobacterales</taxon>
        <taxon>Rhodobacter group</taxon>
        <taxon>Paenirhodobacter</taxon>
    </lineage>
</organism>
<feature type="compositionally biased region" description="Basic and acidic residues" evidence="2">
    <location>
        <begin position="84"/>
        <end position="97"/>
    </location>
</feature>
<dbReference type="SMART" id="SM00530">
    <property type="entry name" value="HTH_XRE"/>
    <property type="match status" value="1"/>
</dbReference>
<proteinExistence type="predicted"/>
<gene>
    <name evidence="4" type="ORF">D2T33_14825</name>
</gene>
<feature type="region of interest" description="Disordered" evidence="2">
    <location>
        <begin position="71"/>
        <end position="97"/>
    </location>
</feature>
<dbReference type="EMBL" id="SAUW01000015">
    <property type="protein sequence ID" value="RWR09262.1"/>
    <property type="molecule type" value="Genomic_DNA"/>
</dbReference>
<dbReference type="Pfam" id="PF01381">
    <property type="entry name" value="HTH_3"/>
    <property type="match status" value="1"/>
</dbReference>
<dbReference type="PANTHER" id="PTHR46797">
    <property type="entry name" value="HTH-TYPE TRANSCRIPTIONAL REGULATOR"/>
    <property type="match status" value="1"/>
</dbReference>
<dbReference type="SUPFAM" id="SSF47413">
    <property type="entry name" value="lambda repressor-like DNA-binding domains"/>
    <property type="match status" value="1"/>
</dbReference>
<evidence type="ECO:0000313" key="5">
    <source>
        <dbReference type="Proteomes" id="UP000285710"/>
    </source>
</evidence>
<reference evidence="4 5" key="1">
    <citation type="submission" date="2019-01" db="EMBL/GenBank/DDBJ databases">
        <title>Sinorhodobacter populi sp. nov. isolated from the symptomatic bark tissue of Populus euramericana canker.</title>
        <authorList>
            <person name="Xu G."/>
        </authorList>
    </citation>
    <scope>NUCLEOTIDE SEQUENCE [LARGE SCALE GENOMIC DNA]</scope>
    <source>
        <strain evidence="4 5">2D-5</strain>
    </source>
</reference>
<evidence type="ECO:0000256" key="1">
    <source>
        <dbReference type="ARBA" id="ARBA00023125"/>
    </source>
</evidence>
<dbReference type="InterPro" id="IPR001387">
    <property type="entry name" value="Cro/C1-type_HTH"/>
</dbReference>
<accession>A0A443IRJ6</accession>
<dbReference type="PANTHER" id="PTHR46797:SF1">
    <property type="entry name" value="METHYLPHOSPHONATE SYNTHASE"/>
    <property type="match status" value="1"/>
</dbReference>
<dbReference type="CDD" id="cd00093">
    <property type="entry name" value="HTH_XRE"/>
    <property type="match status" value="1"/>
</dbReference>
<keyword evidence="5" id="KW-1185">Reference proteome</keyword>
<dbReference type="InterPro" id="IPR010982">
    <property type="entry name" value="Lambda_DNA-bd_dom_sf"/>
</dbReference>
<reference evidence="4 5" key="2">
    <citation type="submission" date="2019-01" db="EMBL/GenBank/DDBJ databases">
        <authorList>
            <person name="Li Y."/>
        </authorList>
    </citation>
    <scope>NUCLEOTIDE SEQUENCE [LARGE SCALE GENOMIC DNA]</scope>
    <source>
        <strain evidence="4 5">2D-5</strain>
    </source>
</reference>
<dbReference type="RefSeq" id="WP_128270284.1">
    <property type="nucleotide sequence ID" value="NZ_SAUW01000015.1"/>
</dbReference>
<sequence>MESPDNQFLIEVGHRLRQARLARGLNLHELARLTGISAPALSLIETGKRDLRLTTLSRIAAALRLPLPALLESEPAPGPAKTAPSHDDKGYDLGDYR</sequence>
<name>A0A443IRJ6_9RHOB</name>
<dbReference type="AlphaFoldDB" id="A0A443IRJ6"/>
<evidence type="ECO:0000256" key="2">
    <source>
        <dbReference type="SAM" id="MobiDB-lite"/>
    </source>
</evidence>
<dbReference type="PROSITE" id="PS50943">
    <property type="entry name" value="HTH_CROC1"/>
    <property type="match status" value="1"/>
</dbReference>
<evidence type="ECO:0000313" key="4">
    <source>
        <dbReference type="EMBL" id="RWR09262.1"/>
    </source>
</evidence>
<evidence type="ECO:0000259" key="3">
    <source>
        <dbReference type="PROSITE" id="PS50943"/>
    </source>
</evidence>
<dbReference type="InterPro" id="IPR050807">
    <property type="entry name" value="TransReg_Diox_bact_type"/>
</dbReference>
<protein>
    <submittedName>
        <fullName evidence="4">XRE family transcriptional regulator</fullName>
    </submittedName>
</protein>
<dbReference type="Proteomes" id="UP000285710">
    <property type="component" value="Unassembled WGS sequence"/>
</dbReference>
<dbReference type="GO" id="GO:0003677">
    <property type="term" value="F:DNA binding"/>
    <property type="evidence" value="ECO:0007669"/>
    <property type="project" value="UniProtKB-KW"/>
</dbReference>
<dbReference type="GO" id="GO:0003700">
    <property type="term" value="F:DNA-binding transcription factor activity"/>
    <property type="evidence" value="ECO:0007669"/>
    <property type="project" value="TreeGrafter"/>
</dbReference>
<dbReference type="GO" id="GO:0005829">
    <property type="term" value="C:cytosol"/>
    <property type="evidence" value="ECO:0007669"/>
    <property type="project" value="TreeGrafter"/>
</dbReference>
<keyword evidence="1" id="KW-0238">DNA-binding</keyword>
<feature type="domain" description="HTH cro/C1-type" evidence="3">
    <location>
        <begin position="16"/>
        <end position="70"/>
    </location>
</feature>
<dbReference type="Gene3D" id="1.10.260.40">
    <property type="entry name" value="lambda repressor-like DNA-binding domains"/>
    <property type="match status" value="1"/>
</dbReference>
<comment type="caution">
    <text evidence="4">The sequence shown here is derived from an EMBL/GenBank/DDBJ whole genome shotgun (WGS) entry which is preliminary data.</text>
</comment>